<protein>
    <submittedName>
        <fullName evidence="1">Uncharacterized protein</fullName>
    </submittedName>
</protein>
<reference evidence="1 2" key="1">
    <citation type="submission" date="2014-04" db="EMBL/GenBank/DDBJ databases">
        <title>Draft genome sequence of Photobacterium halotolerans S2753: a solonamide, ngercheumicin and holomycin producer.</title>
        <authorList>
            <person name="Machado H.R."/>
            <person name="Gram L."/>
        </authorList>
    </citation>
    <scope>NUCLEOTIDE SEQUENCE [LARGE SCALE GENOMIC DNA]</scope>
    <source>
        <strain evidence="1 2">S2753</strain>
    </source>
</reference>
<name>A0A066RH84_9GAMM</name>
<evidence type="ECO:0000313" key="2">
    <source>
        <dbReference type="Proteomes" id="UP000027192"/>
    </source>
</evidence>
<evidence type="ECO:0000313" key="1">
    <source>
        <dbReference type="EMBL" id="KDM89800.1"/>
    </source>
</evidence>
<dbReference type="Proteomes" id="UP000027192">
    <property type="component" value="Unassembled WGS sequence"/>
</dbReference>
<organism evidence="1 2">
    <name type="scientific">Photobacterium galatheae</name>
    <dbReference type="NCBI Taxonomy" id="1654360"/>
    <lineage>
        <taxon>Bacteria</taxon>
        <taxon>Pseudomonadati</taxon>
        <taxon>Pseudomonadota</taxon>
        <taxon>Gammaproteobacteria</taxon>
        <taxon>Vibrionales</taxon>
        <taxon>Vibrionaceae</taxon>
        <taxon>Photobacterium</taxon>
    </lineage>
</organism>
<keyword evidence="2" id="KW-1185">Reference proteome</keyword>
<comment type="caution">
    <text evidence="1">The sequence shown here is derived from an EMBL/GenBank/DDBJ whole genome shotgun (WGS) entry which is preliminary data.</text>
</comment>
<dbReference type="EMBL" id="JMIB01000043">
    <property type="protein sequence ID" value="KDM89800.1"/>
    <property type="molecule type" value="Genomic_DNA"/>
</dbReference>
<dbReference type="AlphaFoldDB" id="A0A066RH84"/>
<sequence>MDSDRKKQPIRYVNAGFKPLDDHLFLNKPPVQTLEKTEEPAADFECNVLIYCTPDELRSLQTGFWTLKHTEKEKSIMHYPV</sequence>
<proteinExistence type="predicted"/>
<dbReference type="STRING" id="1654360.EA58_20320"/>
<accession>A0A066RH84</accession>
<gene>
    <name evidence="1" type="ORF">EA58_20320</name>
</gene>